<organism evidence="6 7">
    <name type="scientific">Corynebacterium glyciniphilum AJ 3170</name>
    <dbReference type="NCBI Taxonomy" id="1404245"/>
    <lineage>
        <taxon>Bacteria</taxon>
        <taxon>Bacillati</taxon>
        <taxon>Actinomycetota</taxon>
        <taxon>Actinomycetes</taxon>
        <taxon>Mycobacteriales</taxon>
        <taxon>Corynebacteriaceae</taxon>
        <taxon>Corynebacterium</taxon>
    </lineage>
</organism>
<keyword evidence="4" id="KW-0354">Hemolysis</keyword>
<gene>
    <name evidence="6" type="ORF">CGLY_05320</name>
</gene>
<dbReference type="KEGG" id="cgy:CGLY_05320"/>
<evidence type="ECO:0000256" key="1">
    <source>
        <dbReference type="ARBA" id="ARBA00004613"/>
    </source>
</evidence>
<keyword evidence="5" id="KW-0843">Virulence</keyword>
<evidence type="ECO:0000313" key="6">
    <source>
        <dbReference type="EMBL" id="AHW63512.1"/>
    </source>
</evidence>
<dbReference type="OrthoDB" id="2397642at2"/>
<evidence type="ECO:0000256" key="2">
    <source>
        <dbReference type="ARBA" id="ARBA00006367"/>
    </source>
</evidence>
<keyword evidence="3" id="KW-0964">Secreted</keyword>
<dbReference type="HOGENOM" id="CLU_2971740_0_0_11"/>
<dbReference type="EMBL" id="CP006842">
    <property type="protein sequence ID" value="AHW63512.1"/>
    <property type="molecule type" value="Genomic_DNA"/>
</dbReference>
<keyword evidence="7" id="KW-1185">Reference proteome</keyword>
<dbReference type="InterPro" id="IPR008846">
    <property type="entry name" value="PSMbeta"/>
</dbReference>
<dbReference type="STRING" id="1404245.CGLY_05320"/>
<evidence type="ECO:0000256" key="3">
    <source>
        <dbReference type="ARBA" id="ARBA00022525"/>
    </source>
</evidence>
<dbReference type="GO" id="GO:0031640">
    <property type="term" value="P:killing of cells of another organism"/>
    <property type="evidence" value="ECO:0007669"/>
    <property type="project" value="UniProtKB-KW"/>
</dbReference>
<dbReference type="RefSeq" id="WP_144313632.1">
    <property type="nucleotide sequence ID" value="NZ_CP006842.1"/>
</dbReference>
<evidence type="ECO:0008006" key="8">
    <source>
        <dbReference type="Google" id="ProtNLM"/>
    </source>
</evidence>
<name>X5DS78_9CORY</name>
<dbReference type="AlphaFoldDB" id="X5DS78"/>
<comment type="similarity">
    <text evidence="2">Belongs to the staphylococcal hemolytic protein family.</text>
</comment>
<sequence length="58" mass="5710">MFDALTELAKSIAGIVTSAIEGDWAGLATNIVGTVRDSIGVGSSALEAGSSVIEASAE</sequence>
<dbReference type="Pfam" id="PF05480">
    <property type="entry name" value="PSMbeta"/>
    <property type="match status" value="1"/>
</dbReference>
<evidence type="ECO:0000256" key="4">
    <source>
        <dbReference type="ARBA" id="ARBA00022735"/>
    </source>
</evidence>
<reference evidence="6 7" key="1">
    <citation type="journal article" date="2015" name="Int. J. Syst. Evol. Microbiol.">
        <title>Revisiting Corynebacterium glyciniphilum (ex Kubota et al., 1972) sp. nov., nom. rev., isolated from putrefied banana.</title>
        <authorList>
            <person name="Al-Dilaimi A."/>
            <person name="Bednarz H."/>
            <person name="Lomker A."/>
            <person name="Niehaus K."/>
            <person name="Kalinowski J."/>
            <person name="Ruckert C."/>
        </authorList>
    </citation>
    <scope>NUCLEOTIDE SEQUENCE [LARGE SCALE GENOMIC DNA]</scope>
    <source>
        <strain evidence="6">AJ 3170</strain>
    </source>
</reference>
<keyword evidence="4" id="KW-0204">Cytolysis</keyword>
<dbReference type="GO" id="GO:0005576">
    <property type="term" value="C:extracellular region"/>
    <property type="evidence" value="ECO:0007669"/>
    <property type="project" value="UniProtKB-SubCell"/>
</dbReference>
<evidence type="ECO:0000256" key="5">
    <source>
        <dbReference type="ARBA" id="ARBA00023026"/>
    </source>
</evidence>
<proteinExistence type="inferred from homology"/>
<comment type="subcellular location">
    <subcellularLocation>
        <location evidence="1">Secreted</location>
    </subcellularLocation>
</comment>
<accession>X5DS78</accession>
<evidence type="ECO:0000313" key="7">
    <source>
        <dbReference type="Proteomes" id="UP000023703"/>
    </source>
</evidence>
<dbReference type="Proteomes" id="UP000023703">
    <property type="component" value="Chromosome"/>
</dbReference>
<protein>
    <recommendedName>
        <fullName evidence="8">Secreted protein</fullName>
    </recommendedName>
</protein>